<keyword evidence="2 11" id="KW-0554">One-carbon metabolism</keyword>
<dbReference type="SUPFAM" id="SSF53223">
    <property type="entry name" value="Aminoacid dehydrogenase-like, N-terminal domain"/>
    <property type="match status" value="1"/>
</dbReference>
<dbReference type="NCBIfam" id="NF010783">
    <property type="entry name" value="PRK14186.1"/>
    <property type="match status" value="1"/>
</dbReference>
<dbReference type="PANTHER" id="PTHR48099">
    <property type="entry name" value="C-1-TETRAHYDROFOLATE SYNTHASE, CYTOPLASMIC-RELATED"/>
    <property type="match status" value="1"/>
</dbReference>
<evidence type="ECO:0000256" key="9">
    <source>
        <dbReference type="ARBA" id="ARBA00023167"/>
    </source>
</evidence>
<dbReference type="Proteomes" id="UP001597244">
    <property type="component" value="Unassembled WGS sequence"/>
</dbReference>
<evidence type="ECO:0000256" key="1">
    <source>
        <dbReference type="ARBA" id="ARBA00004777"/>
    </source>
</evidence>
<keyword evidence="6 11" id="KW-0521">NADP</keyword>
<dbReference type="PANTHER" id="PTHR48099:SF5">
    <property type="entry name" value="C-1-TETRAHYDROFOLATE SYNTHASE, CYTOPLASMIC"/>
    <property type="match status" value="1"/>
</dbReference>
<dbReference type="RefSeq" id="WP_125576593.1">
    <property type="nucleotide sequence ID" value="NZ_JBHTOF010000034.1"/>
</dbReference>
<evidence type="ECO:0000256" key="2">
    <source>
        <dbReference type="ARBA" id="ARBA00022563"/>
    </source>
</evidence>
<dbReference type="InterPro" id="IPR046346">
    <property type="entry name" value="Aminoacid_DH-like_N_sf"/>
</dbReference>
<accession>A0ABW4DP26</accession>
<gene>
    <name evidence="11 14" type="primary">folD</name>
    <name evidence="14" type="ORF">ACFQ4L_05545</name>
</gene>
<dbReference type="InterPro" id="IPR020867">
    <property type="entry name" value="THF_DH/CycHdrlase_CS"/>
</dbReference>
<comment type="pathway">
    <text evidence="1 11">One-carbon metabolism; tetrahydrofolate interconversion.</text>
</comment>
<comment type="subunit">
    <text evidence="11">Homodimer.</text>
</comment>
<dbReference type="Pfam" id="PF00763">
    <property type="entry name" value="THF_DHG_CYH"/>
    <property type="match status" value="1"/>
</dbReference>
<keyword evidence="9 11" id="KW-0486">Methionine biosynthesis</keyword>
<dbReference type="HAMAP" id="MF_01576">
    <property type="entry name" value="THF_DHG_CYH"/>
    <property type="match status" value="1"/>
</dbReference>
<dbReference type="Gene3D" id="3.40.50.720">
    <property type="entry name" value="NAD(P)-binding Rossmann-like Domain"/>
    <property type="match status" value="1"/>
</dbReference>
<evidence type="ECO:0000256" key="7">
    <source>
        <dbReference type="ARBA" id="ARBA00023002"/>
    </source>
</evidence>
<evidence type="ECO:0000256" key="3">
    <source>
        <dbReference type="ARBA" id="ARBA00022605"/>
    </source>
</evidence>
<evidence type="ECO:0000313" key="15">
    <source>
        <dbReference type="Proteomes" id="UP001597244"/>
    </source>
</evidence>
<evidence type="ECO:0000259" key="12">
    <source>
        <dbReference type="Pfam" id="PF00763"/>
    </source>
</evidence>
<keyword evidence="8 11" id="KW-0368">Histidine biosynthesis</keyword>
<dbReference type="CDD" id="cd01080">
    <property type="entry name" value="NAD_bind_m-THF_DH_Cyclohyd"/>
    <property type="match status" value="1"/>
</dbReference>
<evidence type="ECO:0000259" key="13">
    <source>
        <dbReference type="Pfam" id="PF02882"/>
    </source>
</evidence>
<dbReference type="PROSITE" id="PS00767">
    <property type="entry name" value="THF_DHG_CYH_2"/>
    <property type="match status" value="1"/>
</dbReference>
<dbReference type="EC" id="3.5.4.9" evidence="11"/>
<feature type="binding site" evidence="11">
    <location>
        <position position="230"/>
    </location>
    <ligand>
        <name>NADP(+)</name>
        <dbReference type="ChEBI" id="CHEBI:58349"/>
    </ligand>
</feature>
<dbReference type="Pfam" id="PF02882">
    <property type="entry name" value="THF_DHG_CYH_C"/>
    <property type="match status" value="1"/>
</dbReference>
<comment type="similarity">
    <text evidence="11">Belongs to the tetrahydrofolate dehydrogenase/cyclohydrolase family.</text>
</comment>
<evidence type="ECO:0000256" key="5">
    <source>
        <dbReference type="ARBA" id="ARBA00022801"/>
    </source>
</evidence>
<dbReference type="InterPro" id="IPR000672">
    <property type="entry name" value="THF_DH/CycHdrlase"/>
</dbReference>
<protein>
    <recommendedName>
        <fullName evidence="11">Bifunctional protein FolD</fullName>
    </recommendedName>
    <domain>
        <recommendedName>
            <fullName evidence="11">Methylenetetrahydrofolate dehydrogenase</fullName>
            <ecNumber evidence="11">1.5.1.5</ecNumber>
        </recommendedName>
    </domain>
    <domain>
        <recommendedName>
            <fullName evidence="11">Methenyltetrahydrofolate cyclohydrolase</fullName>
            <ecNumber evidence="11">3.5.4.9</ecNumber>
        </recommendedName>
    </domain>
</protein>
<evidence type="ECO:0000256" key="6">
    <source>
        <dbReference type="ARBA" id="ARBA00022857"/>
    </source>
</evidence>
<keyword evidence="3 11" id="KW-0028">Amino-acid biosynthesis</keyword>
<evidence type="ECO:0000256" key="10">
    <source>
        <dbReference type="ARBA" id="ARBA00023268"/>
    </source>
</evidence>
<dbReference type="SUPFAM" id="SSF51735">
    <property type="entry name" value="NAD(P)-binding Rossmann-fold domains"/>
    <property type="match status" value="1"/>
</dbReference>
<keyword evidence="4 11" id="KW-0658">Purine biosynthesis</keyword>
<comment type="function">
    <text evidence="11">Catalyzes the oxidation of 5,10-methylenetetrahydrofolate to 5,10-methenyltetrahydrofolate and then the hydrolysis of 5,10-methenyltetrahydrofolate to 10-formyltetrahydrofolate.</text>
</comment>
<sequence length="281" mass="29800">MSTILDGQKIAAEWRLETQIRVSQLLERNVTPGLAVVLIGHDPASEIYVRNKAKQATKIGIHSEVRRLPEDVSQAELSTVIRSLNLDPAIDGILVQLPLPAQIDEEAVLLAVDPHKDVDGFHPYNFGKLWSGQPELVPATAAGIMKLLATYQISVAGKQALVIGRSLIVGRPMAALLLAANATVTIAHSQTQNIAQLAQQADIIVAALGVPRFVTADFVKPGAVVIDVGTNRVAGKLVGDVDFASVQAQTSYITPVPGGVGPMTIAALLSQTVDLAEKRLI</sequence>
<dbReference type="PRINTS" id="PR00085">
    <property type="entry name" value="THFDHDRGNASE"/>
</dbReference>
<name>A0ABW4DP26_9LACO</name>
<dbReference type="InterPro" id="IPR020630">
    <property type="entry name" value="THF_DH/CycHdrlase_cat_dom"/>
</dbReference>
<comment type="caution">
    <text evidence="14">The sequence shown here is derived from an EMBL/GenBank/DDBJ whole genome shotgun (WGS) entry which is preliminary data.</text>
</comment>
<dbReference type="InterPro" id="IPR020631">
    <property type="entry name" value="THF_DH/CycHdrlase_NAD-bd_dom"/>
</dbReference>
<proteinExistence type="inferred from homology"/>
<feature type="domain" description="Tetrahydrofolate dehydrogenase/cyclohydrolase NAD(P)-binding" evidence="13">
    <location>
        <begin position="138"/>
        <end position="279"/>
    </location>
</feature>
<dbReference type="InterPro" id="IPR036291">
    <property type="entry name" value="NAD(P)-bd_dom_sf"/>
</dbReference>
<evidence type="ECO:0000313" key="14">
    <source>
        <dbReference type="EMBL" id="MFD1465558.1"/>
    </source>
</evidence>
<comment type="catalytic activity">
    <reaction evidence="11">
        <text>(6R)-5,10-methenyltetrahydrofolate + H2O = (6R)-10-formyltetrahydrofolate + H(+)</text>
        <dbReference type="Rhea" id="RHEA:23700"/>
        <dbReference type="ChEBI" id="CHEBI:15377"/>
        <dbReference type="ChEBI" id="CHEBI:15378"/>
        <dbReference type="ChEBI" id="CHEBI:57455"/>
        <dbReference type="ChEBI" id="CHEBI:195366"/>
        <dbReference type="EC" id="3.5.4.9"/>
    </reaction>
</comment>
<organism evidence="14 15">
    <name type="scientific">Lapidilactobacillus mulanensis</name>
    <dbReference type="NCBI Taxonomy" id="2485999"/>
    <lineage>
        <taxon>Bacteria</taxon>
        <taxon>Bacillati</taxon>
        <taxon>Bacillota</taxon>
        <taxon>Bacilli</taxon>
        <taxon>Lactobacillales</taxon>
        <taxon>Lactobacillaceae</taxon>
        <taxon>Lapidilactobacillus</taxon>
    </lineage>
</organism>
<evidence type="ECO:0000256" key="8">
    <source>
        <dbReference type="ARBA" id="ARBA00023102"/>
    </source>
</evidence>
<evidence type="ECO:0000256" key="11">
    <source>
        <dbReference type="HAMAP-Rule" id="MF_01576"/>
    </source>
</evidence>
<keyword evidence="7 11" id="KW-0560">Oxidoreductase</keyword>
<feature type="binding site" evidence="11">
    <location>
        <begin position="164"/>
        <end position="166"/>
    </location>
    <ligand>
        <name>NADP(+)</name>
        <dbReference type="ChEBI" id="CHEBI:58349"/>
    </ligand>
</feature>
<keyword evidence="5 11" id="KW-0378">Hydrolase</keyword>
<feature type="domain" description="Tetrahydrofolate dehydrogenase/cyclohydrolase catalytic" evidence="12">
    <location>
        <begin position="5"/>
        <end position="119"/>
    </location>
</feature>
<keyword evidence="10 11" id="KW-0511">Multifunctional enzyme</keyword>
<reference evidence="15" key="1">
    <citation type="journal article" date="2019" name="Int. J. Syst. Evol. Microbiol.">
        <title>The Global Catalogue of Microorganisms (GCM) 10K type strain sequencing project: providing services to taxonomists for standard genome sequencing and annotation.</title>
        <authorList>
            <consortium name="The Broad Institute Genomics Platform"/>
            <consortium name="The Broad Institute Genome Sequencing Center for Infectious Disease"/>
            <person name="Wu L."/>
            <person name="Ma J."/>
        </authorList>
    </citation>
    <scope>NUCLEOTIDE SEQUENCE [LARGE SCALE GENOMIC DNA]</scope>
    <source>
        <strain evidence="15">CCM 8951</strain>
    </source>
</reference>
<comment type="caution">
    <text evidence="11">Lacks conserved residue(s) required for the propagation of feature annotation.</text>
</comment>
<dbReference type="Gene3D" id="3.40.50.10860">
    <property type="entry name" value="Leucine Dehydrogenase, chain A, domain 1"/>
    <property type="match status" value="1"/>
</dbReference>
<comment type="catalytic activity">
    <reaction evidence="11">
        <text>(6R)-5,10-methylene-5,6,7,8-tetrahydrofolate + NADP(+) = (6R)-5,10-methenyltetrahydrofolate + NADPH</text>
        <dbReference type="Rhea" id="RHEA:22812"/>
        <dbReference type="ChEBI" id="CHEBI:15636"/>
        <dbReference type="ChEBI" id="CHEBI:57455"/>
        <dbReference type="ChEBI" id="CHEBI:57783"/>
        <dbReference type="ChEBI" id="CHEBI:58349"/>
        <dbReference type="EC" id="1.5.1.5"/>
    </reaction>
</comment>
<keyword evidence="15" id="KW-1185">Reference proteome</keyword>
<evidence type="ECO:0000256" key="4">
    <source>
        <dbReference type="ARBA" id="ARBA00022755"/>
    </source>
</evidence>
<dbReference type="EMBL" id="JBHTOF010000034">
    <property type="protein sequence ID" value="MFD1465558.1"/>
    <property type="molecule type" value="Genomic_DNA"/>
</dbReference>
<dbReference type="EC" id="1.5.1.5" evidence="11"/>